<evidence type="ECO:0000259" key="2">
    <source>
        <dbReference type="Pfam" id="PF05048"/>
    </source>
</evidence>
<dbReference type="InterPro" id="IPR007742">
    <property type="entry name" value="NosD_dom"/>
</dbReference>
<evidence type="ECO:0000313" key="4">
    <source>
        <dbReference type="Proteomes" id="UP000249340"/>
    </source>
</evidence>
<sequence length="349" mass="35831">MRLRQLTCLSAAGLTVLAGIGAAAPARAARVLVVPSGGSIQQMVDQAWPGDTVYVPAGTYRGSVQLGDGVTLLGAGPDTLIERGTGGGACAQSGHGICVTGTPDHSLTGVRILSLTVTGFAKDGIMATWTDGLAVRNVVARGNGEHGIRQDHSVRGVFRGNHALDNAETGIFLANTVSEEGGATDAQGAAVSGNEVSGNRIGITIRRLQDLTVDRNIVTGNCGGIFVVGDENLPRAGKLAVRSNRVYENNRFCPSSSRLPDIQGVGILLTGVEETRVTGNEVRDNQGASPMSGGIVLFPSVVGVANSRNTVSGNTVRGNQPADLADRDKGTGNVFADNRCALSQPAGHC</sequence>
<dbReference type="SMART" id="SM00710">
    <property type="entry name" value="PbH1"/>
    <property type="match status" value="7"/>
</dbReference>
<feature type="signal peptide" evidence="1">
    <location>
        <begin position="1"/>
        <end position="28"/>
    </location>
</feature>
<dbReference type="RefSeq" id="WP_111490237.1">
    <property type="nucleotide sequence ID" value="NZ_CP031264.1"/>
</dbReference>
<protein>
    <recommendedName>
        <fullName evidence="2">Periplasmic copper-binding protein NosD beta helix domain-containing protein</fullName>
    </recommendedName>
</protein>
<dbReference type="Proteomes" id="UP000249340">
    <property type="component" value="Chromosome"/>
</dbReference>
<reference evidence="4" key="1">
    <citation type="submission" date="2018-07" db="EMBL/GenBank/DDBJ databases">
        <title>Streptacidiphilus bronchialis DSM 106435 chromosome.</title>
        <authorList>
            <person name="Batra D."/>
            <person name="Gulvik C.A."/>
        </authorList>
    </citation>
    <scope>NUCLEOTIDE SEQUENCE [LARGE SCALE GENOMIC DNA]</scope>
    <source>
        <strain evidence="4">DSM 106435</strain>
    </source>
</reference>
<evidence type="ECO:0000256" key="1">
    <source>
        <dbReference type="SAM" id="SignalP"/>
    </source>
</evidence>
<dbReference type="Pfam" id="PF05048">
    <property type="entry name" value="NosD"/>
    <property type="match status" value="1"/>
</dbReference>
<dbReference type="OrthoDB" id="339817at2"/>
<dbReference type="KEGG" id="stri:C7M71_009740"/>
<dbReference type="InterPro" id="IPR006626">
    <property type="entry name" value="PbH1"/>
</dbReference>
<dbReference type="InterPro" id="IPR011050">
    <property type="entry name" value="Pectin_lyase_fold/virulence"/>
</dbReference>
<dbReference type="AlphaFoldDB" id="A0A345SVC4"/>
<proteinExistence type="predicted"/>
<dbReference type="Gene3D" id="2.160.20.10">
    <property type="entry name" value="Single-stranded right-handed beta-helix, Pectin lyase-like"/>
    <property type="match status" value="1"/>
</dbReference>
<keyword evidence="1" id="KW-0732">Signal</keyword>
<feature type="chain" id="PRO_5016947905" description="Periplasmic copper-binding protein NosD beta helix domain-containing protein" evidence="1">
    <location>
        <begin position="29"/>
        <end position="349"/>
    </location>
</feature>
<dbReference type="EMBL" id="CP031264">
    <property type="protein sequence ID" value="AXI77679.1"/>
    <property type="molecule type" value="Genomic_DNA"/>
</dbReference>
<evidence type="ECO:0000313" key="3">
    <source>
        <dbReference type="EMBL" id="AXI77679.1"/>
    </source>
</evidence>
<dbReference type="SUPFAM" id="SSF51126">
    <property type="entry name" value="Pectin lyase-like"/>
    <property type="match status" value="1"/>
</dbReference>
<name>A0A345SVC4_9ACTN</name>
<organism evidence="3 4">
    <name type="scientific">Peterkaempfera bronchialis</name>
    <dbReference type="NCBI Taxonomy" id="2126346"/>
    <lineage>
        <taxon>Bacteria</taxon>
        <taxon>Bacillati</taxon>
        <taxon>Actinomycetota</taxon>
        <taxon>Actinomycetes</taxon>
        <taxon>Kitasatosporales</taxon>
        <taxon>Streptomycetaceae</taxon>
        <taxon>Peterkaempfera</taxon>
    </lineage>
</organism>
<keyword evidence="4" id="KW-1185">Reference proteome</keyword>
<accession>A0A345SVC4</accession>
<feature type="domain" description="Periplasmic copper-binding protein NosD beta helix" evidence="2">
    <location>
        <begin position="57"/>
        <end position="228"/>
    </location>
</feature>
<gene>
    <name evidence="3" type="ORF">C7M71_009740</name>
</gene>
<dbReference type="InterPro" id="IPR012334">
    <property type="entry name" value="Pectin_lyas_fold"/>
</dbReference>